<protein>
    <submittedName>
        <fullName evidence="4">Phosphatidylserine decarboxylase-related protein</fullName>
    </submittedName>
    <submittedName>
        <fullName evidence="3">Unnamed protein product</fullName>
    </submittedName>
</protein>
<accession>A0A1S9DEA0</accession>
<reference evidence="3" key="2">
    <citation type="submission" date="2023-04" db="EMBL/GenBank/DDBJ databases">
        <title>Aspergillus oryzae NBRC 4228.</title>
        <authorList>
            <person name="Ichikawa N."/>
            <person name="Sato H."/>
            <person name="Tonouchi N."/>
        </authorList>
    </citation>
    <scope>NUCLEOTIDE SEQUENCE</scope>
    <source>
        <strain evidence="3">NBRC 4228</strain>
    </source>
</reference>
<dbReference type="GO" id="GO:0004609">
    <property type="term" value="F:phosphatidylserine decarboxylase activity"/>
    <property type="evidence" value="ECO:0007669"/>
    <property type="project" value="InterPro"/>
</dbReference>
<dbReference type="eggNOG" id="KOG2419">
    <property type="taxonomic scope" value="Eukaryota"/>
</dbReference>
<keyword evidence="1" id="KW-0210">Decarboxylase</keyword>
<dbReference type="Proteomes" id="UP001165205">
    <property type="component" value="Unassembled WGS sequence"/>
</dbReference>
<keyword evidence="2" id="KW-0456">Lyase</keyword>
<comment type="caution">
    <text evidence="4">The sequence shown here is derived from an EMBL/GenBank/DDBJ whole genome shotgun (WGS) entry which is preliminary data.</text>
</comment>
<dbReference type="AlphaFoldDB" id="A0A1S9DEA0"/>
<dbReference type="GO" id="GO:0008654">
    <property type="term" value="P:phospholipid biosynthetic process"/>
    <property type="evidence" value="ECO:0007669"/>
    <property type="project" value="InterPro"/>
</dbReference>
<dbReference type="VEuPathDB" id="FungiDB:AO090010000125"/>
<dbReference type="PANTHER" id="PTHR10067:SF13">
    <property type="entry name" value="PHOSPHATIDYLSERINE DECARBOXYLASE"/>
    <property type="match status" value="1"/>
</dbReference>
<name>A0A1S9DEA0_ASPOZ</name>
<evidence type="ECO:0000256" key="2">
    <source>
        <dbReference type="ARBA" id="ARBA00023239"/>
    </source>
</evidence>
<dbReference type="PANTHER" id="PTHR10067">
    <property type="entry name" value="PHOSPHATIDYLSERINE DECARBOXYLASE"/>
    <property type="match status" value="1"/>
</dbReference>
<reference evidence="4 5" key="1">
    <citation type="submission" date="2016-10" db="EMBL/GenBank/DDBJ databases">
        <title>Genome sequencing of Aspergillus oryzae BCC7051.</title>
        <authorList>
            <person name="Thammarongtham C."/>
            <person name="Vorapreeda T."/>
            <person name="Nookaew I."/>
            <person name="Srisuk T."/>
            <person name="Land M."/>
            <person name="Jeennor S."/>
            <person name="Laoteng K."/>
        </authorList>
    </citation>
    <scope>NUCLEOTIDE SEQUENCE [LARGE SCALE GENOMIC DNA]</scope>
    <source>
        <strain evidence="4 5">BCC7051</strain>
    </source>
</reference>
<evidence type="ECO:0000313" key="5">
    <source>
        <dbReference type="Proteomes" id="UP000190312"/>
    </source>
</evidence>
<dbReference type="OrthoDB" id="5973539at2759"/>
<sequence>MSVPQYVAKEALVRDLRDFISRDADRTKRFNDAIATAVAGSAGAHDEMANEGIKTLDDYLRFCDDLLQWVPKVSSKGDELLQKILVFYWVFDQPALRGLQTEIQPQNSNTDLSWLSYWLVTFARQQGLFLSTPQSAASVYSFYRNEKYNQEADLWVEPKSGWVSFNHWFAREWKDIDSARPLAGPNDDKVIVSVADSKFNGDWDIVDGNVTISGIDAKGVEWPIDKLLQTTTIDYHNGTFMHAFLGPTDYHRQHAPVSGEIIEVKNIQDQVYLQVATKNGGHLSGDRRLIRNPHMITRRRERLLSGGHGYYNLDAPDNAGYQWCQTRGLIVIQTKDYGKVAVLPIGMAQVSSVVMTVKKGDHVKKGDNISYFQFGGSDVVVVFEKKVTFKSGLKPGETKLNVRSELARFQ</sequence>
<gene>
    <name evidence="3" type="ORF">Aory04_000331600</name>
    <name evidence="4" type="ORF">OAory_01039210</name>
</gene>
<dbReference type="InterPro" id="IPR003817">
    <property type="entry name" value="PS_Dcarbxylase"/>
</dbReference>
<proteinExistence type="predicted"/>
<evidence type="ECO:0000256" key="1">
    <source>
        <dbReference type="ARBA" id="ARBA00022793"/>
    </source>
</evidence>
<evidence type="ECO:0000313" key="4">
    <source>
        <dbReference type="EMBL" id="OOO07421.1"/>
    </source>
</evidence>
<dbReference type="EMBL" id="BSYA01000027">
    <property type="protein sequence ID" value="GMG26513.1"/>
    <property type="molecule type" value="Genomic_DNA"/>
</dbReference>
<organism evidence="4 5">
    <name type="scientific">Aspergillus oryzae</name>
    <name type="common">Yellow koji mold</name>
    <dbReference type="NCBI Taxonomy" id="5062"/>
    <lineage>
        <taxon>Eukaryota</taxon>
        <taxon>Fungi</taxon>
        <taxon>Dikarya</taxon>
        <taxon>Ascomycota</taxon>
        <taxon>Pezizomycotina</taxon>
        <taxon>Eurotiomycetes</taxon>
        <taxon>Eurotiomycetidae</taxon>
        <taxon>Eurotiales</taxon>
        <taxon>Aspergillaceae</taxon>
        <taxon>Aspergillus</taxon>
        <taxon>Aspergillus subgen. Circumdati</taxon>
    </lineage>
</organism>
<dbReference type="Proteomes" id="UP000190312">
    <property type="component" value="Unassembled WGS sequence"/>
</dbReference>
<dbReference type="EMBL" id="MKZY01000006">
    <property type="protein sequence ID" value="OOO07421.1"/>
    <property type="molecule type" value="Genomic_DNA"/>
</dbReference>
<dbReference type="Pfam" id="PF02666">
    <property type="entry name" value="PS_Dcarbxylase"/>
    <property type="match status" value="1"/>
</dbReference>
<evidence type="ECO:0000313" key="3">
    <source>
        <dbReference type="EMBL" id="GMG26513.1"/>
    </source>
</evidence>